<dbReference type="OrthoDB" id="1118459at2"/>
<keyword evidence="2" id="KW-1185">Reference proteome</keyword>
<evidence type="ECO:0000313" key="1">
    <source>
        <dbReference type="EMBL" id="AXG72939.1"/>
    </source>
</evidence>
<dbReference type="Proteomes" id="UP000253951">
    <property type="component" value="Chromosome"/>
</dbReference>
<sequence>MPKSYLNRTELARGLRNNNPGNLIRTSIAWEGKIPHSNSADAKFEQFYELRYGIRAMMRNLITHINKGTNTIEKLISKYAPSFENNTTAYINSVVSALGIPKTATLDLSEETIIALCKIIAMIENGNDSYAITNQDYKDAIAILGIPLKKKVITA</sequence>
<protein>
    <submittedName>
        <fullName evidence="1">Structural protein</fullName>
    </submittedName>
</protein>
<name>A0A345H8M9_9FLAO</name>
<dbReference type="AlphaFoldDB" id="A0A345H8M9"/>
<proteinExistence type="predicted"/>
<dbReference type="RefSeq" id="WP_114676702.1">
    <property type="nucleotide sequence ID" value="NZ_CP031188.1"/>
</dbReference>
<reference evidence="1 2" key="1">
    <citation type="submission" date="2018-07" db="EMBL/GenBank/DDBJ databases">
        <title>Complete genome sequence of Flavobacterium arcticum type strain SM1502T.</title>
        <authorList>
            <person name="Li Y."/>
            <person name="Li D.-D."/>
        </authorList>
    </citation>
    <scope>NUCLEOTIDE SEQUENCE [LARGE SCALE GENOMIC DNA]</scope>
    <source>
        <strain evidence="1 2">SM1502</strain>
    </source>
</reference>
<dbReference type="EMBL" id="CP031188">
    <property type="protein sequence ID" value="AXG72939.1"/>
    <property type="molecule type" value="Genomic_DNA"/>
</dbReference>
<dbReference type="KEGG" id="fat:DVK85_01305"/>
<accession>A0A345H8M9</accession>
<organism evidence="1 2">
    <name type="scientific">Flavobacterium arcticum</name>
    <dbReference type="NCBI Taxonomy" id="1784713"/>
    <lineage>
        <taxon>Bacteria</taxon>
        <taxon>Pseudomonadati</taxon>
        <taxon>Bacteroidota</taxon>
        <taxon>Flavobacteriia</taxon>
        <taxon>Flavobacteriales</taxon>
        <taxon>Flavobacteriaceae</taxon>
        <taxon>Flavobacterium</taxon>
    </lineage>
</organism>
<gene>
    <name evidence="1" type="ORF">DVK85_01305</name>
</gene>
<evidence type="ECO:0000313" key="2">
    <source>
        <dbReference type="Proteomes" id="UP000253951"/>
    </source>
</evidence>